<feature type="transmembrane region" description="Helical" evidence="8">
    <location>
        <begin position="237"/>
        <end position="265"/>
    </location>
</feature>
<dbReference type="PROSITE" id="PS00211">
    <property type="entry name" value="ABC_TRANSPORTER_1"/>
    <property type="match status" value="1"/>
</dbReference>
<feature type="domain" description="ABC transmembrane type-1" evidence="10">
    <location>
        <begin position="36"/>
        <end position="288"/>
    </location>
</feature>
<dbReference type="SUPFAM" id="SSF52540">
    <property type="entry name" value="P-loop containing nucleoside triphosphate hydrolases"/>
    <property type="match status" value="1"/>
</dbReference>
<dbReference type="GO" id="GO:0005886">
    <property type="term" value="C:plasma membrane"/>
    <property type="evidence" value="ECO:0007669"/>
    <property type="project" value="UniProtKB-SubCell"/>
</dbReference>
<dbReference type="Pfam" id="PF00005">
    <property type="entry name" value="ABC_tran"/>
    <property type="match status" value="1"/>
</dbReference>
<keyword evidence="7 8" id="KW-0472">Membrane</keyword>
<dbReference type="CDD" id="cd07346">
    <property type="entry name" value="ABC_6TM_exporters"/>
    <property type="match status" value="1"/>
</dbReference>
<evidence type="ECO:0000259" key="10">
    <source>
        <dbReference type="PROSITE" id="PS50929"/>
    </source>
</evidence>
<accession>A0A316WYG3</accession>
<dbReference type="PANTHER" id="PTHR24221:SF397">
    <property type="entry name" value="ABC TRANSPORTER, ATP-BINDING TRANSMEMBRANE PROTEIN"/>
    <property type="match status" value="1"/>
</dbReference>
<protein>
    <submittedName>
        <fullName evidence="11">ABC transporter ATP-binding protein</fullName>
    </submittedName>
</protein>
<dbReference type="InterPro" id="IPR027417">
    <property type="entry name" value="P-loop_NTPase"/>
</dbReference>
<dbReference type="InterPro" id="IPR003593">
    <property type="entry name" value="AAA+_ATPase"/>
</dbReference>
<dbReference type="RefSeq" id="WP_109619632.1">
    <property type="nucleotide sequence ID" value="NZ_PPEI02000002.1"/>
</dbReference>
<dbReference type="InterPro" id="IPR003439">
    <property type="entry name" value="ABC_transporter-like_ATP-bd"/>
</dbReference>
<dbReference type="GO" id="GO:0005524">
    <property type="term" value="F:ATP binding"/>
    <property type="evidence" value="ECO:0007669"/>
    <property type="project" value="UniProtKB-KW"/>
</dbReference>
<dbReference type="AlphaFoldDB" id="A0A316WYG3"/>
<comment type="subcellular location">
    <subcellularLocation>
        <location evidence="1">Cell membrane</location>
        <topology evidence="1">Multi-pass membrane protein</topology>
    </subcellularLocation>
</comment>
<keyword evidence="4" id="KW-0547">Nucleotide-binding</keyword>
<dbReference type="Pfam" id="PF00664">
    <property type="entry name" value="ABC_membrane"/>
    <property type="match status" value="1"/>
</dbReference>
<dbReference type="Proteomes" id="UP000236182">
    <property type="component" value="Unassembled WGS sequence"/>
</dbReference>
<keyword evidence="12" id="KW-1185">Reference proteome</keyword>
<dbReference type="EMBL" id="PPEI02000002">
    <property type="protein sequence ID" value="PWN66179.1"/>
    <property type="molecule type" value="Genomic_DNA"/>
</dbReference>
<evidence type="ECO:0000313" key="12">
    <source>
        <dbReference type="Proteomes" id="UP000236182"/>
    </source>
</evidence>
<dbReference type="OrthoDB" id="9762778at2"/>
<dbReference type="GO" id="GO:0034040">
    <property type="term" value="F:ATPase-coupled lipid transmembrane transporter activity"/>
    <property type="evidence" value="ECO:0007669"/>
    <property type="project" value="TreeGrafter"/>
</dbReference>
<keyword evidence="2" id="KW-0813">Transport</keyword>
<dbReference type="GO" id="GO:0140359">
    <property type="term" value="F:ABC-type transporter activity"/>
    <property type="evidence" value="ECO:0007669"/>
    <property type="project" value="InterPro"/>
</dbReference>
<evidence type="ECO:0000259" key="9">
    <source>
        <dbReference type="PROSITE" id="PS50893"/>
    </source>
</evidence>
<keyword evidence="5 11" id="KW-0067">ATP-binding</keyword>
<keyword evidence="3 8" id="KW-0812">Transmembrane</keyword>
<dbReference type="InterPro" id="IPR036640">
    <property type="entry name" value="ABC1_TM_sf"/>
</dbReference>
<feature type="transmembrane region" description="Helical" evidence="8">
    <location>
        <begin position="20"/>
        <end position="42"/>
    </location>
</feature>
<evidence type="ECO:0000256" key="8">
    <source>
        <dbReference type="SAM" id="Phobius"/>
    </source>
</evidence>
<evidence type="ECO:0000313" key="11">
    <source>
        <dbReference type="EMBL" id="PWN66179.1"/>
    </source>
</evidence>
<evidence type="ECO:0000256" key="5">
    <source>
        <dbReference type="ARBA" id="ARBA00022840"/>
    </source>
</evidence>
<dbReference type="PANTHER" id="PTHR24221">
    <property type="entry name" value="ATP-BINDING CASSETTE SUB-FAMILY B"/>
    <property type="match status" value="1"/>
</dbReference>
<name>A0A316WYG3_9FLAO</name>
<proteinExistence type="predicted"/>
<feature type="transmembrane region" description="Helical" evidence="8">
    <location>
        <begin position="271"/>
        <end position="298"/>
    </location>
</feature>
<evidence type="ECO:0000256" key="3">
    <source>
        <dbReference type="ARBA" id="ARBA00022692"/>
    </source>
</evidence>
<feature type="domain" description="ABC transporter" evidence="9">
    <location>
        <begin position="330"/>
        <end position="563"/>
    </location>
</feature>
<dbReference type="InterPro" id="IPR039421">
    <property type="entry name" value="Type_1_exporter"/>
</dbReference>
<dbReference type="Gene3D" id="1.20.1560.10">
    <property type="entry name" value="ABC transporter type 1, transmembrane domain"/>
    <property type="match status" value="1"/>
</dbReference>
<organism evidence="11 12">
    <name type="scientific">Chryseobacterium oncorhynchi</name>
    <dbReference type="NCBI Taxonomy" id="741074"/>
    <lineage>
        <taxon>Bacteria</taxon>
        <taxon>Pseudomonadati</taxon>
        <taxon>Bacteroidota</taxon>
        <taxon>Flavobacteriia</taxon>
        <taxon>Flavobacteriales</taxon>
        <taxon>Weeksellaceae</taxon>
        <taxon>Chryseobacterium group</taxon>
        <taxon>Chryseobacterium</taxon>
    </lineage>
</organism>
<sequence>MIKNLKYVTSFNPKDTRKVAFMEIIHSLFIAAPSGILLVIVWELFSEKPDMTRIWSVVGLMAVMLLIQFFVASRSMVRSNILVYDLSTKLRIKLGNHIQKFSLGFFKQKDPGEIASIVLQDVANFEGIFGHSIGNLASAAFGTVLLSVFLFVYDWRLALCLLLALPLIYPFLRIANYFVSRLGKKQIEARNTVGAKFLEYVQGIRHLKSYGLTGQKHKGLEDSFDDLRRKCIRLEAIPGPFIVTAAIVFEIGFIAMVALGLYFLLQQSITVPVLITFLIMGYNLYSPLKVVMVDYLVLRYMNESLNRIIGVLEEPTMETEKNEIPKNYQITFNNVSFGYQEKMTLKDINFTVPENSMLALVGHSGSGKTTIASLIARFWDVNDGSVKMGGIDIRNIRQDTFYKLISEVFQDVYLFDDTIYNNIKIGNPEATDQEVSKVIEQAQCLEFINELPEGIHTKVGEGGCKLSGGQKQRISIARALLKDAPIVLLDEATASLDPENEIYIQRAIQELVRSKTVVVIAHKLSTIQNANQILVLNEGEIAEKGNHEELLQKDGIYRKMWDIQKQSNGWKVKHTNKMLDVC</sequence>
<feature type="transmembrane region" description="Helical" evidence="8">
    <location>
        <begin position="159"/>
        <end position="179"/>
    </location>
</feature>
<dbReference type="SUPFAM" id="SSF90123">
    <property type="entry name" value="ABC transporter transmembrane region"/>
    <property type="match status" value="1"/>
</dbReference>
<feature type="transmembrane region" description="Helical" evidence="8">
    <location>
        <begin position="133"/>
        <end position="153"/>
    </location>
</feature>
<dbReference type="Gene3D" id="3.40.50.300">
    <property type="entry name" value="P-loop containing nucleotide triphosphate hydrolases"/>
    <property type="match status" value="1"/>
</dbReference>
<dbReference type="GO" id="GO:0016887">
    <property type="term" value="F:ATP hydrolysis activity"/>
    <property type="evidence" value="ECO:0007669"/>
    <property type="project" value="InterPro"/>
</dbReference>
<dbReference type="SMART" id="SM00382">
    <property type="entry name" value="AAA"/>
    <property type="match status" value="1"/>
</dbReference>
<dbReference type="InterPro" id="IPR017871">
    <property type="entry name" value="ABC_transporter-like_CS"/>
</dbReference>
<dbReference type="PROSITE" id="PS50893">
    <property type="entry name" value="ABC_TRANSPORTER_2"/>
    <property type="match status" value="1"/>
</dbReference>
<comment type="caution">
    <text evidence="11">The sequence shown here is derived from an EMBL/GenBank/DDBJ whole genome shotgun (WGS) entry which is preliminary data.</text>
</comment>
<reference evidence="11" key="1">
    <citation type="submission" date="2018-04" db="EMBL/GenBank/DDBJ databases">
        <title>Draft Genome Sequences of Chryseobacterium lactis NCTC11390T isolated from milk, Chryseobacterium oncorhynchi 701B-08T from rainbow trout, and Chryseobacterium viscerum 687B-08T from diseased fish.</title>
        <authorList>
            <person name="Jeong J.-J."/>
            <person name="Lee Y.J."/>
            <person name="Pathiraja D."/>
            <person name="Park B."/>
            <person name="Choi I.-G."/>
            <person name="Kim K.D."/>
        </authorList>
    </citation>
    <scope>NUCLEOTIDE SEQUENCE [LARGE SCALE GENOMIC DNA]</scope>
    <source>
        <strain evidence="11">701B-08</strain>
    </source>
</reference>
<evidence type="ECO:0000256" key="2">
    <source>
        <dbReference type="ARBA" id="ARBA00022448"/>
    </source>
</evidence>
<evidence type="ECO:0000256" key="4">
    <source>
        <dbReference type="ARBA" id="ARBA00022741"/>
    </source>
</evidence>
<feature type="transmembrane region" description="Helical" evidence="8">
    <location>
        <begin position="54"/>
        <end position="72"/>
    </location>
</feature>
<evidence type="ECO:0000256" key="7">
    <source>
        <dbReference type="ARBA" id="ARBA00023136"/>
    </source>
</evidence>
<evidence type="ECO:0000256" key="6">
    <source>
        <dbReference type="ARBA" id="ARBA00022989"/>
    </source>
</evidence>
<dbReference type="PROSITE" id="PS50929">
    <property type="entry name" value="ABC_TM1F"/>
    <property type="match status" value="1"/>
</dbReference>
<dbReference type="InterPro" id="IPR011527">
    <property type="entry name" value="ABC1_TM_dom"/>
</dbReference>
<keyword evidence="6 8" id="KW-1133">Transmembrane helix</keyword>
<gene>
    <name evidence="11" type="ORF">C1638_007375</name>
</gene>
<dbReference type="FunFam" id="3.40.50.300:FF:000287">
    <property type="entry name" value="Multidrug ABC transporter ATP-binding protein"/>
    <property type="match status" value="1"/>
</dbReference>
<evidence type="ECO:0000256" key="1">
    <source>
        <dbReference type="ARBA" id="ARBA00004651"/>
    </source>
</evidence>